<name>A0A2S5KPN0_9PROT</name>
<dbReference type="PRINTS" id="PR00409">
    <property type="entry name" value="PHDIOXRDTASE"/>
</dbReference>
<dbReference type="Gene3D" id="2.40.30.10">
    <property type="entry name" value="Translation factors"/>
    <property type="match status" value="1"/>
</dbReference>
<keyword evidence="1" id="KW-0285">Flavoprotein</keyword>
<dbReference type="PANTHER" id="PTHR47354">
    <property type="entry name" value="NADH OXIDOREDUCTASE HCR"/>
    <property type="match status" value="1"/>
</dbReference>
<dbReference type="SUPFAM" id="SSF54292">
    <property type="entry name" value="2Fe-2S ferredoxin-like"/>
    <property type="match status" value="1"/>
</dbReference>
<dbReference type="Proteomes" id="UP000238196">
    <property type="component" value="Unassembled WGS sequence"/>
</dbReference>
<keyword evidence="4" id="KW-0560">Oxidoreductase</keyword>
<dbReference type="SUPFAM" id="SSF63380">
    <property type="entry name" value="Riboflavin synthase domain-like"/>
    <property type="match status" value="1"/>
</dbReference>
<evidence type="ECO:0000256" key="6">
    <source>
        <dbReference type="ARBA" id="ARBA00023014"/>
    </source>
</evidence>
<dbReference type="Pfam" id="PF00111">
    <property type="entry name" value="Fer2"/>
    <property type="match status" value="1"/>
</dbReference>
<evidence type="ECO:0000256" key="1">
    <source>
        <dbReference type="ARBA" id="ARBA00022630"/>
    </source>
</evidence>
<evidence type="ECO:0000256" key="3">
    <source>
        <dbReference type="ARBA" id="ARBA00022723"/>
    </source>
</evidence>
<dbReference type="GO" id="GO:0046872">
    <property type="term" value="F:metal ion binding"/>
    <property type="evidence" value="ECO:0007669"/>
    <property type="project" value="UniProtKB-KW"/>
</dbReference>
<evidence type="ECO:0000256" key="2">
    <source>
        <dbReference type="ARBA" id="ARBA00022714"/>
    </source>
</evidence>
<dbReference type="InterPro" id="IPR006058">
    <property type="entry name" value="2Fe2S_fd_BS"/>
</dbReference>
<organism evidence="9 10">
    <name type="scientific">Proteobacteria bacterium 228</name>
    <dbReference type="NCBI Taxonomy" id="2083153"/>
    <lineage>
        <taxon>Bacteria</taxon>
        <taxon>Pseudomonadati</taxon>
        <taxon>Pseudomonadota</taxon>
    </lineage>
</organism>
<dbReference type="AlphaFoldDB" id="A0A2S5KPN0"/>
<comment type="caution">
    <text evidence="9">The sequence shown here is derived from an EMBL/GenBank/DDBJ whole genome shotgun (WGS) entry which is preliminary data.</text>
</comment>
<evidence type="ECO:0000313" key="9">
    <source>
        <dbReference type="EMBL" id="PPC76682.1"/>
    </source>
</evidence>
<dbReference type="CDD" id="cd00207">
    <property type="entry name" value="fer2"/>
    <property type="match status" value="1"/>
</dbReference>
<dbReference type="EMBL" id="PRLP01000045">
    <property type="protein sequence ID" value="PPC76682.1"/>
    <property type="molecule type" value="Genomic_DNA"/>
</dbReference>
<evidence type="ECO:0000313" key="10">
    <source>
        <dbReference type="Proteomes" id="UP000238196"/>
    </source>
</evidence>
<evidence type="ECO:0000259" key="7">
    <source>
        <dbReference type="PROSITE" id="PS51085"/>
    </source>
</evidence>
<keyword evidence="6" id="KW-0411">Iron-sulfur</keyword>
<reference evidence="9 10" key="1">
    <citation type="submission" date="2018-02" db="EMBL/GenBank/DDBJ databases">
        <title>novel marine gammaproteobacteria from coastal saline agro ecosystem.</title>
        <authorList>
            <person name="Krishnan R."/>
            <person name="Ramesh Kumar N."/>
        </authorList>
    </citation>
    <scope>NUCLEOTIDE SEQUENCE [LARGE SCALE GENOMIC DNA]</scope>
    <source>
        <strain evidence="9 10">228</strain>
    </source>
</reference>
<sequence>MSEVMSDLLKVVVRRREQHGEAVIALELVDPNGQPLPAFEAGAHIDLHLGEGLVRQYSLCGDPADTSAYRLGVLRDPQSRGGSVAAHALQESSEVQISAPRNLFPLASNAGHSLLIGAGIGITPMIAMAYALHRAGQSFELYYCGRSRQSSAFVEDLLHSPFAAQVRLHFTAEHGGARLDLPQLLAGVAADHTHLYVCGPVSFMDAVISAGQQRGLADSQIHREFFQVEVDSHGDSFEVVAERSGKTLTVAGDQTIVEALAEAGIRVKVSCEQGVCGSCLCDVLEGEPDHRDVYLTDDEKADNDQMTLCCSRARSPRLVLDI</sequence>
<dbReference type="GO" id="GO:0051537">
    <property type="term" value="F:2 iron, 2 sulfur cluster binding"/>
    <property type="evidence" value="ECO:0007669"/>
    <property type="project" value="UniProtKB-KW"/>
</dbReference>
<keyword evidence="3" id="KW-0479">Metal-binding</keyword>
<dbReference type="PANTHER" id="PTHR47354:SF1">
    <property type="entry name" value="CARNITINE MONOOXYGENASE REDUCTASE SUBUNIT"/>
    <property type="match status" value="1"/>
</dbReference>
<proteinExistence type="predicted"/>
<dbReference type="InterPro" id="IPR036010">
    <property type="entry name" value="2Fe-2S_ferredoxin-like_sf"/>
</dbReference>
<dbReference type="PROSITE" id="PS51384">
    <property type="entry name" value="FAD_FR"/>
    <property type="match status" value="1"/>
</dbReference>
<dbReference type="GO" id="GO:0016491">
    <property type="term" value="F:oxidoreductase activity"/>
    <property type="evidence" value="ECO:0007669"/>
    <property type="project" value="UniProtKB-KW"/>
</dbReference>
<keyword evidence="5" id="KW-0408">Iron</keyword>
<evidence type="ECO:0000256" key="4">
    <source>
        <dbReference type="ARBA" id="ARBA00023002"/>
    </source>
</evidence>
<evidence type="ECO:0000259" key="8">
    <source>
        <dbReference type="PROSITE" id="PS51384"/>
    </source>
</evidence>
<dbReference type="CDD" id="cd06185">
    <property type="entry name" value="PDR_like"/>
    <property type="match status" value="1"/>
</dbReference>
<dbReference type="InterPro" id="IPR017938">
    <property type="entry name" value="Riboflavin_synthase-like_b-brl"/>
</dbReference>
<dbReference type="InterPro" id="IPR017927">
    <property type="entry name" value="FAD-bd_FR_type"/>
</dbReference>
<gene>
    <name evidence="9" type="ORF">C4K68_14430</name>
</gene>
<dbReference type="OrthoDB" id="4258484at2"/>
<accession>A0A2S5KPN0</accession>
<keyword evidence="2" id="KW-0001">2Fe-2S</keyword>
<dbReference type="InterPro" id="IPR039261">
    <property type="entry name" value="FNR_nucleotide-bd"/>
</dbReference>
<dbReference type="InterPro" id="IPR001041">
    <property type="entry name" value="2Fe-2S_ferredoxin-type"/>
</dbReference>
<dbReference type="PROSITE" id="PS00197">
    <property type="entry name" value="2FE2S_FER_1"/>
    <property type="match status" value="1"/>
</dbReference>
<dbReference type="InterPro" id="IPR050415">
    <property type="entry name" value="MRET"/>
</dbReference>
<dbReference type="InterPro" id="IPR012675">
    <property type="entry name" value="Beta-grasp_dom_sf"/>
</dbReference>
<dbReference type="Gene3D" id="3.40.50.80">
    <property type="entry name" value="Nucleotide-binding domain of ferredoxin-NADP reductase (FNR) module"/>
    <property type="match status" value="1"/>
</dbReference>
<dbReference type="PROSITE" id="PS51085">
    <property type="entry name" value="2FE2S_FER_2"/>
    <property type="match status" value="1"/>
</dbReference>
<feature type="domain" description="2Fe-2S ferredoxin-type" evidence="7">
    <location>
        <begin position="235"/>
        <end position="322"/>
    </location>
</feature>
<dbReference type="Gene3D" id="3.10.20.30">
    <property type="match status" value="1"/>
</dbReference>
<dbReference type="SUPFAM" id="SSF52343">
    <property type="entry name" value="Ferredoxin reductase-like, C-terminal NADP-linked domain"/>
    <property type="match status" value="1"/>
</dbReference>
<feature type="domain" description="FAD-binding FR-type" evidence="8">
    <location>
        <begin position="6"/>
        <end position="107"/>
    </location>
</feature>
<protein>
    <submittedName>
        <fullName evidence="9">Oxidoreductase</fullName>
    </submittedName>
</protein>
<evidence type="ECO:0000256" key="5">
    <source>
        <dbReference type="ARBA" id="ARBA00023004"/>
    </source>
</evidence>